<protein>
    <submittedName>
        <fullName evidence="7">Long-chain-fatty-acid--CoA ligase</fullName>
        <ecNumber evidence="7">6.2.1.3</ecNumber>
    </submittedName>
</protein>
<dbReference type="InterPro" id="IPR045851">
    <property type="entry name" value="AMP-bd_C_sf"/>
</dbReference>
<comment type="caution">
    <text evidence="7">The sequence shown here is derived from an EMBL/GenBank/DDBJ whole genome shotgun (WGS) entry which is preliminary data.</text>
</comment>
<name>A0A1J5RYC6_9ZZZZ</name>
<dbReference type="FunFam" id="3.30.300.30:FF:000008">
    <property type="entry name" value="2,3-dihydroxybenzoate-AMP ligase"/>
    <property type="match status" value="1"/>
</dbReference>
<dbReference type="Gene3D" id="3.40.50.12780">
    <property type="entry name" value="N-terminal domain of ligase-like"/>
    <property type="match status" value="1"/>
</dbReference>
<keyword evidence="3" id="KW-0276">Fatty acid metabolism</keyword>
<dbReference type="PANTHER" id="PTHR43859:SF4">
    <property type="entry name" value="BUTANOATE--COA LIGASE AAE1-RELATED"/>
    <property type="match status" value="1"/>
</dbReference>
<dbReference type="InterPro" id="IPR000873">
    <property type="entry name" value="AMP-dep_synth/lig_dom"/>
</dbReference>
<dbReference type="Pfam" id="PF13193">
    <property type="entry name" value="AMP-binding_C"/>
    <property type="match status" value="1"/>
</dbReference>
<evidence type="ECO:0000256" key="3">
    <source>
        <dbReference type="ARBA" id="ARBA00022832"/>
    </source>
</evidence>
<evidence type="ECO:0000256" key="2">
    <source>
        <dbReference type="ARBA" id="ARBA00022598"/>
    </source>
</evidence>
<gene>
    <name evidence="7" type="ORF">GALL_235490</name>
</gene>
<dbReference type="EC" id="6.2.1.3" evidence="7"/>
<feature type="domain" description="AMP-binding enzyme C-terminal" evidence="6">
    <location>
        <begin position="458"/>
        <end position="532"/>
    </location>
</feature>
<evidence type="ECO:0000259" key="6">
    <source>
        <dbReference type="Pfam" id="PF13193"/>
    </source>
</evidence>
<dbReference type="FunFam" id="3.40.50.12780:FF:000003">
    <property type="entry name" value="Long-chain-fatty-acid--CoA ligase FadD"/>
    <property type="match status" value="1"/>
</dbReference>
<feature type="domain" description="AMP-dependent synthetase/ligase" evidence="5">
    <location>
        <begin position="30"/>
        <end position="408"/>
    </location>
</feature>
<evidence type="ECO:0000256" key="4">
    <source>
        <dbReference type="ARBA" id="ARBA00023098"/>
    </source>
</evidence>
<dbReference type="InterPro" id="IPR042099">
    <property type="entry name" value="ANL_N_sf"/>
</dbReference>
<dbReference type="InterPro" id="IPR025110">
    <property type="entry name" value="AMP-bd_C"/>
</dbReference>
<dbReference type="AlphaFoldDB" id="A0A1J5RYC6"/>
<dbReference type="Gene3D" id="3.30.300.30">
    <property type="match status" value="1"/>
</dbReference>
<evidence type="ECO:0000256" key="1">
    <source>
        <dbReference type="ARBA" id="ARBA00006432"/>
    </source>
</evidence>
<comment type="similarity">
    <text evidence="1">Belongs to the ATP-dependent AMP-binding enzyme family.</text>
</comment>
<dbReference type="EMBL" id="MLJW01000185">
    <property type="protein sequence ID" value="OIQ94499.1"/>
    <property type="molecule type" value="Genomic_DNA"/>
</dbReference>
<organism evidence="7">
    <name type="scientific">mine drainage metagenome</name>
    <dbReference type="NCBI Taxonomy" id="410659"/>
    <lineage>
        <taxon>unclassified sequences</taxon>
        <taxon>metagenomes</taxon>
        <taxon>ecological metagenomes</taxon>
    </lineage>
</organism>
<reference evidence="7" key="1">
    <citation type="submission" date="2016-10" db="EMBL/GenBank/DDBJ databases">
        <title>Sequence of Gallionella enrichment culture.</title>
        <authorList>
            <person name="Poehlein A."/>
            <person name="Muehling M."/>
            <person name="Daniel R."/>
        </authorList>
    </citation>
    <scope>NUCLEOTIDE SEQUENCE</scope>
</reference>
<dbReference type="CDD" id="cd12118">
    <property type="entry name" value="ttLC_FACS_AEE21_like"/>
    <property type="match status" value="1"/>
</dbReference>
<dbReference type="Pfam" id="PF00501">
    <property type="entry name" value="AMP-binding"/>
    <property type="match status" value="1"/>
</dbReference>
<keyword evidence="2 7" id="KW-0436">Ligase</keyword>
<keyword evidence="4" id="KW-0443">Lipid metabolism</keyword>
<accession>A0A1J5RYC6</accession>
<dbReference type="NCBIfam" id="NF006020">
    <property type="entry name" value="PRK08162.1"/>
    <property type="match status" value="1"/>
</dbReference>
<dbReference type="PROSITE" id="PS00455">
    <property type="entry name" value="AMP_BINDING"/>
    <property type="match status" value="1"/>
</dbReference>
<proteinExistence type="inferred from homology"/>
<evidence type="ECO:0000259" key="5">
    <source>
        <dbReference type="Pfam" id="PF00501"/>
    </source>
</evidence>
<dbReference type="SUPFAM" id="SSF56801">
    <property type="entry name" value="Acetyl-CoA synthetase-like"/>
    <property type="match status" value="1"/>
</dbReference>
<dbReference type="GO" id="GO:0004467">
    <property type="term" value="F:long-chain fatty acid-CoA ligase activity"/>
    <property type="evidence" value="ECO:0007669"/>
    <property type="project" value="UniProtKB-EC"/>
</dbReference>
<evidence type="ECO:0000313" key="7">
    <source>
        <dbReference type="EMBL" id="OIQ94499.1"/>
    </source>
</evidence>
<dbReference type="InterPro" id="IPR020845">
    <property type="entry name" value="AMP-binding_CS"/>
</dbReference>
<dbReference type="PANTHER" id="PTHR43859">
    <property type="entry name" value="ACYL-ACTIVATING ENZYME"/>
    <property type="match status" value="1"/>
</dbReference>
<sequence length="545" mass="60158">MNTVEPRNPYETDLDKTPANYVPLTPLSFLERAADVYPDQPAVVYGALRRNWAETYARCRRLASALIKRGVKSGDTVAFLAANTPELFEAHFGVPMAGAILNAINTRLDAASVKFILEHAEAKILITDREFSKVVKPALAEMAAPPLVIDIDDPAYEGGELIGVMDYEALLADGDPDFVWHPPADEWQAIALNYTSGTTGNPKGVVYHHRGAYLNAVDNILRWGMPIKPVYLWTLPMFHCNGWCFPWTLAINAGTSVCLRAVRLETVLELIAAEKVTHFCGAPIVLNMIVNGPEDMKAKITHKVEVMTAGAAPPAAVIEGMERAGFNVTHVYGLTEVYGPTMFCAWNERWESLSLEDKARMKARQGVRGPMMEGVMVADPIDMTPVPQDGETMGEIFMRGNNVMKGYLKNPAATGESFRGGWFHTGDLAVWHPDGYVEIKDRSKDIIISGGENISSLEVEDVLYRHPAVLEAAVVARPDPKWGETPCAFITLKPGAKTSREEITAWCRDHLAHYKVPRSIVFGALPKTSTGKIQKFELRRQAKEI</sequence>